<dbReference type="EMBL" id="JAGGLB010000003">
    <property type="protein sequence ID" value="MBP1989630.1"/>
    <property type="molecule type" value="Genomic_DNA"/>
</dbReference>
<evidence type="ECO:0000313" key="3">
    <source>
        <dbReference type="Proteomes" id="UP001519287"/>
    </source>
</evidence>
<proteinExistence type="predicted"/>
<feature type="region of interest" description="Disordered" evidence="1">
    <location>
        <begin position="25"/>
        <end position="45"/>
    </location>
</feature>
<evidence type="ECO:0000313" key="2">
    <source>
        <dbReference type="EMBL" id="MBP1989630.1"/>
    </source>
</evidence>
<organism evidence="2 3">
    <name type="scientific">Paenibacillus eucommiae</name>
    <dbReference type="NCBI Taxonomy" id="1355755"/>
    <lineage>
        <taxon>Bacteria</taxon>
        <taxon>Bacillati</taxon>
        <taxon>Bacillota</taxon>
        <taxon>Bacilli</taxon>
        <taxon>Bacillales</taxon>
        <taxon>Paenibacillaceae</taxon>
        <taxon>Paenibacillus</taxon>
    </lineage>
</organism>
<name>A0ABS4IQ27_9BACL</name>
<dbReference type="Proteomes" id="UP001519287">
    <property type="component" value="Unassembled WGS sequence"/>
</dbReference>
<reference evidence="2 3" key="1">
    <citation type="submission" date="2021-03" db="EMBL/GenBank/DDBJ databases">
        <title>Genomic Encyclopedia of Type Strains, Phase IV (KMG-IV): sequencing the most valuable type-strain genomes for metagenomic binning, comparative biology and taxonomic classification.</title>
        <authorList>
            <person name="Goeker M."/>
        </authorList>
    </citation>
    <scope>NUCLEOTIDE SEQUENCE [LARGE SCALE GENOMIC DNA]</scope>
    <source>
        <strain evidence="2 3">DSM 26048</strain>
    </source>
</reference>
<comment type="caution">
    <text evidence="2">The sequence shown here is derived from an EMBL/GenBank/DDBJ whole genome shotgun (WGS) entry which is preliminary data.</text>
</comment>
<evidence type="ECO:0000256" key="1">
    <source>
        <dbReference type="SAM" id="MobiDB-lite"/>
    </source>
</evidence>
<keyword evidence="3" id="KW-1185">Reference proteome</keyword>
<sequence>MLNELRPKAEENRRFEMVFQSWSGRELDSGGGRGIGISSATSYRW</sequence>
<protein>
    <submittedName>
        <fullName evidence="2">Uncharacterized protein</fullName>
    </submittedName>
</protein>
<gene>
    <name evidence="2" type="ORF">J2Z66_001228</name>
</gene>
<accession>A0ABS4IQ27</accession>